<reference evidence="1" key="1">
    <citation type="journal article" date="2002" name="Nature">
        <title>The genome sequence and structure of rice chromosome 1.</title>
        <authorList>
            <person name="Sasaki T."/>
            <person name="Matsumoto T."/>
            <person name="Yamamoto K."/>
            <person name="Sakata K."/>
            <person name="Baba T."/>
            <person name="Katayose Y."/>
            <person name="Wu J."/>
            <person name="Niimura Y."/>
            <person name="Cheng Z."/>
            <person name="Nagamura Y."/>
            <person name="Antonio B.A."/>
            <person name="Kanamori H."/>
            <person name="Hosokawa S."/>
            <person name="Masukawa M."/>
            <person name="Arikawa K."/>
            <person name="Chiden Y."/>
            <person name="Hayashi M."/>
            <person name="Okamoto M."/>
            <person name="Ando T."/>
            <person name="Aoki H."/>
            <person name="Arita K."/>
            <person name="Hamada M."/>
            <person name="Harada C."/>
            <person name="Hijishita S."/>
            <person name="Honda M."/>
            <person name="Ichikawa Y."/>
            <person name="Idonuma A."/>
            <person name="Iijima M."/>
            <person name="Ikeda M."/>
            <person name="Ikeno M."/>
            <person name="Itoh S."/>
            <person name="Itoh T."/>
            <person name="Itoh Y."/>
            <person name="Itoh Y."/>
            <person name="Iwabuchi A."/>
            <person name="Kamiya K."/>
            <person name="Karasawa W."/>
            <person name="Katagiri S."/>
            <person name="Kikuta A."/>
            <person name="Kobayashi N."/>
            <person name="Kono I."/>
            <person name="Machita K."/>
            <person name="Maehara T."/>
            <person name="Mizuno H."/>
            <person name="Mizubayashi T."/>
            <person name="Mukai Y."/>
            <person name="Nagasaki H."/>
            <person name="Nakashima M."/>
            <person name="Nakama Y."/>
            <person name="Nakamichi Y."/>
            <person name="Nakamura M."/>
            <person name="Namiki N."/>
            <person name="Negishi M."/>
            <person name="Ohta I."/>
            <person name="Ono N."/>
            <person name="Saji S."/>
            <person name="Sakai K."/>
            <person name="Shibata M."/>
            <person name="Shimokawa T."/>
            <person name="Shomura A."/>
            <person name="Song J."/>
            <person name="Takazaki Y."/>
            <person name="Terasawa K."/>
            <person name="Tsuji K."/>
            <person name="Waki K."/>
            <person name="Yamagata H."/>
            <person name="Yamane H."/>
            <person name="Yoshiki S."/>
            <person name="Yoshihara R."/>
            <person name="Yukawa K."/>
            <person name="Zhong H."/>
            <person name="Iwama H."/>
            <person name="Endo T."/>
            <person name="Ito H."/>
            <person name="Hahn J.H."/>
            <person name="Kim H.I."/>
            <person name="Eun M.Y."/>
            <person name="Yano M."/>
            <person name="Jiang J."/>
            <person name="Gojobori T."/>
        </authorList>
    </citation>
    <scope>NUCLEOTIDE SEQUENCE [LARGE SCALE GENOMIC DNA]</scope>
</reference>
<dbReference type="AlphaFoldDB" id="Q5QMN2"/>
<accession>Q5QMN2</accession>
<sequence>MEGKVKGKEGKRGPEVDGARGACCRPRCRLRSPVTCVRAAILDAASGPPSSPLCA</sequence>
<proteinExistence type="predicted"/>
<dbReference type="EMBL" id="AP003244">
    <property type="protein sequence ID" value="BAD73318.1"/>
    <property type="molecule type" value="Genomic_DNA"/>
</dbReference>
<gene>
    <name evidence="1" type="primary">P0419B01.8</name>
</gene>
<dbReference type="Proteomes" id="UP000817658">
    <property type="component" value="Chromosome 1"/>
</dbReference>
<protein>
    <submittedName>
        <fullName evidence="1">Uncharacterized protein</fullName>
    </submittedName>
</protein>
<organism evidence="1">
    <name type="scientific">Oryza sativa subsp. japonica</name>
    <name type="common">Rice</name>
    <dbReference type="NCBI Taxonomy" id="39947"/>
    <lineage>
        <taxon>Eukaryota</taxon>
        <taxon>Viridiplantae</taxon>
        <taxon>Streptophyta</taxon>
        <taxon>Embryophyta</taxon>
        <taxon>Tracheophyta</taxon>
        <taxon>Spermatophyta</taxon>
        <taxon>Magnoliopsida</taxon>
        <taxon>Liliopsida</taxon>
        <taxon>Poales</taxon>
        <taxon>Poaceae</taxon>
        <taxon>BOP clade</taxon>
        <taxon>Oryzoideae</taxon>
        <taxon>Oryzeae</taxon>
        <taxon>Oryzinae</taxon>
        <taxon>Oryza</taxon>
        <taxon>Oryza sativa</taxon>
    </lineage>
</organism>
<name>Q5QMN2_ORYSJ</name>
<evidence type="ECO:0000313" key="1">
    <source>
        <dbReference type="EMBL" id="BAD73318.1"/>
    </source>
</evidence>